<keyword evidence="1" id="KW-0812">Transmembrane</keyword>
<dbReference type="KEGG" id="tel:tsl0865"/>
<gene>
    <name evidence="2" type="ordered locus">tsl0865</name>
</gene>
<keyword evidence="3" id="KW-1185">Reference proteome</keyword>
<dbReference type="STRING" id="197221.gene:10747457"/>
<dbReference type="EnsemblBacteria" id="BAC08417">
    <property type="protein sequence ID" value="BAC08417"/>
    <property type="gene ID" value="BAC08417"/>
</dbReference>
<feature type="transmembrane region" description="Helical" evidence="1">
    <location>
        <begin position="17"/>
        <end position="38"/>
    </location>
</feature>
<organism evidence="2 3">
    <name type="scientific">Thermosynechococcus vestitus (strain NIES-2133 / IAM M-273 / BP-1)</name>
    <dbReference type="NCBI Taxonomy" id="197221"/>
    <lineage>
        <taxon>Bacteria</taxon>
        <taxon>Bacillati</taxon>
        <taxon>Cyanobacteriota</taxon>
        <taxon>Cyanophyceae</taxon>
        <taxon>Acaryochloridales</taxon>
        <taxon>Thermosynechococcaceae</taxon>
        <taxon>Thermosynechococcus</taxon>
    </lineage>
</organism>
<keyword evidence="1" id="KW-1133">Transmembrane helix</keyword>
<proteinExistence type="predicted"/>
<evidence type="ECO:0000313" key="2">
    <source>
        <dbReference type="EMBL" id="BAC08417.1"/>
    </source>
</evidence>
<name>Q8DKJ4_THEVB</name>
<accession>Q8DKJ4</accession>
<dbReference type="eggNOG" id="ENOG5032YRP">
    <property type="taxonomic scope" value="Bacteria"/>
</dbReference>
<sequence>MGTGGVIMARLRDVIHWLLVADTFFVLASFGWFVAALVGRSLNLPLGFNLWIRLWEPLFMPAIGLLMAATLMSGLLSYVQNRWLLRSVGSDWRSRD</sequence>
<protein>
    <submittedName>
        <fullName evidence="2">Tsl0865 protein</fullName>
    </submittedName>
</protein>
<keyword evidence="1" id="KW-0472">Membrane</keyword>
<evidence type="ECO:0000256" key="1">
    <source>
        <dbReference type="SAM" id="Phobius"/>
    </source>
</evidence>
<feature type="transmembrane region" description="Helical" evidence="1">
    <location>
        <begin position="58"/>
        <end position="79"/>
    </location>
</feature>
<dbReference type="Proteomes" id="UP000000440">
    <property type="component" value="Chromosome"/>
</dbReference>
<dbReference type="EMBL" id="BA000039">
    <property type="protein sequence ID" value="BAC08417.1"/>
    <property type="molecule type" value="Genomic_DNA"/>
</dbReference>
<evidence type="ECO:0000313" key="3">
    <source>
        <dbReference type="Proteomes" id="UP000000440"/>
    </source>
</evidence>
<dbReference type="AlphaFoldDB" id="Q8DKJ4"/>
<reference evidence="2 3" key="1">
    <citation type="journal article" date="2002" name="DNA Res.">
        <title>Complete genome structure of the thermophilic cyanobacterium Thermosynechococcus elongatus BP-1.</title>
        <authorList>
            <person name="Nakamura Y."/>
            <person name="Kaneko T."/>
            <person name="Sato S."/>
            <person name="Ikeuchi M."/>
            <person name="Katoh H."/>
            <person name="Sasamoto S."/>
            <person name="Watanabe A."/>
            <person name="Iriguchi M."/>
            <person name="Kawashima K."/>
            <person name="Kimura T."/>
            <person name="Kishida Y."/>
            <person name="Kiyokawa C."/>
            <person name="Kohara M."/>
            <person name="Matsumoto M."/>
            <person name="Matsuno A."/>
            <person name="Nakazaki N."/>
            <person name="Shimpo S."/>
            <person name="Sugimoto M."/>
            <person name="Takeuchi C."/>
            <person name="Yamada M."/>
            <person name="Tabata S."/>
        </authorList>
    </citation>
    <scope>NUCLEOTIDE SEQUENCE [LARGE SCALE GENOMIC DNA]</scope>
    <source>
        <strain evidence="3">IAM M-273 / NIES-2133 / BP-1</strain>
    </source>
</reference>